<keyword evidence="12" id="KW-0547">Nucleotide-binding</keyword>
<evidence type="ECO:0000256" key="5">
    <source>
        <dbReference type="ARBA" id="ARBA00014810"/>
    </source>
</evidence>
<dbReference type="EMBL" id="JAGFMF010011687">
    <property type="protein sequence ID" value="KAG8516112.1"/>
    <property type="molecule type" value="Genomic_DNA"/>
</dbReference>
<evidence type="ECO:0000256" key="14">
    <source>
        <dbReference type="ARBA" id="ARBA00029916"/>
    </source>
</evidence>
<keyword evidence="20" id="KW-1185">Reference proteome</keyword>
<feature type="compositionally biased region" description="Polar residues" evidence="16">
    <location>
        <begin position="70"/>
        <end position="85"/>
    </location>
</feature>
<feature type="region of interest" description="Disordered" evidence="16">
    <location>
        <begin position="206"/>
        <end position="227"/>
    </location>
</feature>
<organism evidence="19 20">
    <name type="scientific">Galemys pyrenaicus</name>
    <name type="common">Iberian desman</name>
    <name type="synonym">Pyrenean desman</name>
    <dbReference type="NCBI Taxonomy" id="202257"/>
    <lineage>
        <taxon>Eukaryota</taxon>
        <taxon>Metazoa</taxon>
        <taxon>Chordata</taxon>
        <taxon>Craniata</taxon>
        <taxon>Vertebrata</taxon>
        <taxon>Euteleostomi</taxon>
        <taxon>Mammalia</taxon>
        <taxon>Eutheria</taxon>
        <taxon>Laurasiatheria</taxon>
        <taxon>Eulipotyphla</taxon>
        <taxon>Talpidae</taxon>
        <taxon>Galemys</taxon>
    </lineage>
</organism>
<proteinExistence type="inferred from homology"/>
<dbReference type="Pfam" id="PF20979">
    <property type="entry name" value="Arginosuc_syn_C"/>
    <property type="match status" value="1"/>
</dbReference>
<dbReference type="NCBIfam" id="TIGR00032">
    <property type="entry name" value="argG"/>
    <property type="match status" value="1"/>
</dbReference>
<dbReference type="GO" id="GO:0005524">
    <property type="term" value="F:ATP binding"/>
    <property type="evidence" value="ECO:0007669"/>
    <property type="project" value="UniProtKB-KW"/>
</dbReference>
<gene>
    <name evidence="19" type="ORF">J0S82_004371</name>
</gene>
<name>A0A8J6DNJ6_GALPY</name>
<dbReference type="Proteomes" id="UP000700334">
    <property type="component" value="Unassembled WGS sequence"/>
</dbReference>
<dbReference type="InterPro" id="IPR024074">
    <property type="entry name" value="AS_cat/multimer_dom_body"/>
</dbReference>
<sequence length="667" mass="72915">MRRGPGEGGPRGPSRKGLAGPRCIGPSFPPAAERPEAPRSGSLRLQPAPPRCWDDDPNSPLPAPRAWGTLQDSLPTASPKPSVSSRVDEMSGKGSVVLAYSGGLDTSCILVWLKEQGYDVIAYLANIGQKEDFEEARKKALKLGAKKVFIEDVSKEFVEEFIWPAVQSSALYEDRYLLGTSLARPCIARKQVEIAKREGAKYVSHGATGKVRRQMGPGAGQGGAGEGLGVAARRWASLSSRGLCRLGVFPGLRAGGGRSPLSPGRAEQPGPPPQRQGRWQRHRRVGGGGAEGRPGPRLQSTVGSAEPQPQALLGTLGLPEHPRCAGHGSVAPTGPDRLRSAFQGNDQIRFELTCYSLAPQIKVSCPLPRGVPCFCGLRRSGATAGDTQGRQPRAPRRCSWLRFDTASRVQVIAPWRMPEFYNRFQGRNDLMEYAKQHGIPIPVTPKSPWSMDENLMHISYEAGILENPKNQAPPGLYTKTQDPAKAPNSPDILEIEFKKGVPVKVTNKDGTTHRTSLELFLYLNEVAGKHGVGRIDIVENRFIGMKSRGIYETPAGTILYHAHLDIEAFTMDREVRKIKQGLGLKFAELVYTGFWHSPECEFVRHCIAKSQERVEGKVQVSVFKGQVYILGRESPLSLYNEELVSMNVQGDYEPIDATGFININSLR</sequence>
<evidence type="ECO:0000256" key="10">
    <source>
        <dbReference type="ARBA" id="ARBA00022598"/>
    </source>
</evidence>
<dbReference type="GO" id="GO:0000053">
    <property type="term" value="P:argininosuccinate metabolic process"/>
    <property type="evidence" value="ECO:0007669"/>
    <property type="project" value="TreeGrafter"/>
</dbReference>
<dbReference type="PANTHER" id="PTHR11587:SF2">
    <property type="entry name" value="ARGININOSUCCINATE SYNTHASE"/>
    <property type="match status" value="1"/>
</dbReference>
<dbReference type="Gene3D" id="3.90.1260.10">
    <property type="entry name" value="Argininosuccinate synthetase, chain A, domain 2"/>
    <property type="match status" value="1"/>
</dbReference>
<comment type="catalytic activity">
    <reaction evidence="15">
        <text>L-citrulline + L-aspartate + ATP = 2-(N(omega)-L-arginino)succinate + AMP + diphosphate + H(+)</text>
        <dbReference type="Rhea" id="RHEA:10932"/>
        <dbReference type="ChEBI" id="CHEBI:15378"/>
        <dbReference type="ChEBI" id="CHEBI:29991"/>
        <dbReference type="ChEBI" id="CHEBI:30616"/>
        <dbReference type="ChEBI" id="CHEBI:33019"/>
        <dbReference type="ChEBI" id="CHEBI:57472"/>
        <dbReference type="ChEBI" id="CHEBI:57743"/>
        <dbReference type="ChEBI" id="CHEBI:456215"/>
        <dbReference type="EC" id="6.3.4.5"/>
    </reaction>
</comment>
<evidence type="ECO:0000256" key="11">
    <source>
        <dbReference type="ARBA" id="ARBA00022605"/>
    </source>
</evidence>
<reference evidence="19" key="1">
    <citation type="journal article" date="2021" name="Evol. Appl.">
        <title>The genome of the Pyrenean desman and the effects of bottlenecks and inbreeding on the genomic landscape of an endangered species.</title>
        <authorList>
            <person name="Escoda L."/>
            <person name="Castresana J."/>
        </authorList>
    </citation>
    <scope>NUCLEOTIDE SEQUENCE</scope>
    <source>
        <strain evidence="19">IBE-C5619</strain>
    </source>
</reference>
<dbReference type="GO" id="GO:0004055">
    <property type="term" value="F:argininosuccinate synthase activity"/>
    <property type="evidence" value="ECO:0007669"/>
    <property type="project" value="UniProtKB-EC"/>
</dbReference>
<keyword evidence="10" id="KW-0436">Ligase</keyword>
<feature type="compositionally biased region" description="Gly residues" evidence="16">
    <location>
        <begin position="1"/>
        <end position="11"/>
    </location>
</feature>
<evidence type="ECO:0000256" key="3">
    <source>
        <dbReference type="ARBA" id="ARBA00005154"/>
    </source>
</evidence>
<dbReference type="InterPro" id="IPR023434">
    <property type="entry name" value="Arginosuc_synth_type_1_subfam"/>
</dbReference>
<dbReference type="SUPFAM" id="SSF69864">
    <property type="entry name" value="Argininosuccinate synthetase, C-terminal domain"/>
    <property type="match status" value="1"/>
</dbReference>
<evidence type="ECO:0000256" key="9">
    <source>
        <dbReference type="ARBA" id="ARBA00022571"/>
    </source>
</evidence>
<evidence type="ECO:0000256" key="1">
    <source>
        <dbReference type="ARBA" id="ARBA00004514"/>
    </source>
</evidence>
<keyword evidence="7" id="KW-0963">Cytoplasm</keyword>
<dbReference type="FunFam" id="3.90.1260.10:FF:000005">
    <property type="entry name" value="Argininosuccinate synthase 1"/>
    <property type="match status" value="1"/>
</dbReference>
<evidence type="ECO:0000256" key="16">
    <source>
        <dbReference type="SAM" id="MobiDB-lite"/>
    </source>
</evidence>
<dbReference type="Pfam" id="PF00764">
    <property type="entry name" value="Arginosuc_synth"/>
    <property type="match status" value="1"/>
</dbReference>
<comment type="pathway">
    <text evidence="3">Nitrogen metabolism; urea cycle; (N(omega)-L-arginino)succinate from L-aspartate and L-citrulline: step 1/1.</text>
</comment>
<evidence type="ECO:0000313" key="20">
    <source>
        <dbReference type="Proteomes" id="UP000700334"/>
    </source>
</evidence>
<evidence type="ECO:0000256" key="15">
    <source>
        <dbReference type="ARBA" id="ARBA00049077"/>
    </source>
</evidence>
<dbReference type="GO" id="GO:0005829">
    <property type="term" value="C:cytosol"/>
    <property type="evidence" value="ECO:0007669"/>
    <property type="project" value="UniProtKB-SubCell"/>
</dbReference>
<dbReference type="PROSITE" id="PS00564">
    <property type="entry name" value="ARGININOSUCCIN_SYN_1"/>
    <property type="match status" value="1"/>
</dbReference>
<accession>A0A8J6DNJ6</accession>
<comment type="subcellular location">
    <subcellularLocation>
        <location evidence="1">Cytoplasm</location>
        <location evidence="1">Cytosol</location>
    </subcellularLocation>
</comment>
<feature type="region of interest" description="Disordered" evidence="16">
    <location>
        <begin position="254"/>
        <end position="307"/>
    </location>
</feature>
<dbReference type="UniPathway" id="UPA00068">
    <property type="reaction ID" value="UER00113"/>
</dbReference>
<evidence type="ECO:0000256" key="6">
    <source>
        <dbReference type="ARBA" id="ARBA00022436"/>
    </source>
</evidence>
<evidence type="ECO:0000313" key="19">
    <source>
        <dbReference type="EMBL" id="KAG8516112.1"/>
    </source>
</evidence>
<dbReference type="InterPro" id="IPR001518">
    <property type="entry name" value="Arginosuc_synth"/>
</dbReference>
<evidence type="ECO:0000259" key="18">
    <source>
        <dbReference type="Pfam" id="PF20979"/>
    </source>
</evidence>
<dbReference type="HAMAP" id="MF_00005">
    <property type="entry name" value="Arg_succ_synth_type1"/>
    <property type="match status" value="1"/>
</dbReference>
<feature type="domain" description="Arginosuccinate synthase C-terminal" evidence="18">
    <location>
        <begin position="449"/>
        <end position="667"/>
    </location>
</feature>
<evidence type="ECO:0000256" key="12">
    <source>
        <dbReference type="ARBA" id="ARBA00022741"/>
    </source>
</evidence>
<dbReference type="InterPro" id="IPR014729">
    <property type="entry name" value="Rossmann-like_a/b/a_fold"/>
</dbReference>
<keyword evidence="6" id="KW-0835">Urea cycle</keyword>
<dbReference type="InterPro" id="IPR048268">
    <property type="entry name" value="Arginosuc_syn_C"/>
</dbReference>
<protein>
    <recommendedName>
        <fullName evidence="5">Argininosuccinate synthase</fullName>
        <ecNumber evidence="4">6.3.4.5</ecNumber>
    </recommendedName>
    <alternativeName>
        <fullName evidence="14">Citrulline--aspartate ligase</fullName>
    </alternativeName>
</protein>
<keyword evidence="8" id="KW-0597">Phosphoprotein</keyword>
<evidence type="ECO:0000256" key="2">
    <source>
        <dbReference type="ARBA" id="ARBA00004967"/>
    </source>
</evidence>
<feature type="compositionally biased region" description="Gly residues" evidence="16">
    <location>
        <begin position="217"/>
        <end position="227"/>
    </location>
</feature>
<dbReference type="UniPathway" id="UPA00158">
    <property type="reaction ID" value="UER00272"/>
</dbReference>
<keyword evidence="11" id="KW-0028">Amino-acid biosynthesis</keyword>
<keyword evidence="13" id="KW-0067">ATP-binding</keyword>
<evidence type="ECO:0000256" key="7">
    <source>
        <dbReference type="ARBA" id="ARBA00022490"/>
    </source>
</evidence>
<comment type="caution">
    <text evidence="19">The sequence shown here is derived from an EMBL/GenBank/DDBJ whole genome shotgun (WGS) entry which is preliminary data.</text>
</comment>
<feature type="domain" description="Arginosuccinate synthase-like N-terminal" evidence="17">
    <location>
        <begin position="96"/>
        <end position="214"/>
    </location>
</feature>
<dbReference type="SUPFAM" id="SSF52402">
    <property type="entry name" value="Adenine nucleotide alpha hydrolases-like"/>
    <property type="match status" value="2"/>
</dbReference>
<dbReference type="FunFam" id="3.40.50.620:FF:000019">
    <property type="entry name" value="Argininosuccinate synthase"/>
    <property type="match status" value="1"/>
</dbReference>
<evidence type="ECO:0000256" key="4">
    <source>
        <dbReference type="ARBA" id="ARBA00012286"/>
    </source>
</evidence>
<dbReference type="InterPro" id="IPR018223">
    <property type="entry name" value="Arginosuc_synth_CS"/>
</dbReference>
<dbReference type="GO" id="GO:0000050">
    <property type="term" value="P:urea cycle"/>
    <property type="evidence" value="ECO:0007669"/>
    <property type="project" value="UniProtKB-UniPathway"/>
</dbReference>
<comment type="pathway">
    <text evidence="2">Amino-acid biosynthesis; L-arginine biosynthesis; L-arginine from L-ornithine and carbamoyl phosphate: step 2/3.</text>
</comment>
<dbReference type="CDD" id="cd01999">
    <property type="entry name" value="ASS"/>
    <property type="match status" value="1"/>
</dbReference>
<dbReference type="Gene3D" id="3.40.50.620">
    <property type="entry name" value="HUPs"/>
    <property type="match status" value="2"/>
</dbReference>
<dbReference type="EC" id="6.3.4.5" evidence="4"/>
<evidence type="ECO:0000259" key="17">
    <source>
        <dbReference type="Pfam" id="PF00764"/>
    </source>
</evidence>
<dbReference type="OrthoDB" id="1688907at2759"/>
<evidence type="ECO:0000256" key="8">
    <source>
        <dbReference type="ARBA" id="ARBA00022553"/>
    </source>
</evidence>
<dbReference type="AlphaFoldDB" id="A0A8J6DNJ6"/>
<dbReference type="PANTHER" id="PTHR11587">
    <property type="entry name" value="ARGININOSUCCINATE SYNTHASE"/>
    <property type="match status" value="1"/>
</dbReference>
<feature type="region of interest" description="Disordered" evidence="16">
    <location>
        <begin position="1"/>
        <end position="88"/>
    </location>
</feature>
<dbReference type="GO" id="GO:0006526">
    <property type="term" value="P:L-arginine biosynthetic process"/>
    <property type="evidence" value="ECO:0007669"/>
    <property type="project" value="UniProtKB-UniPathway"/>
</dbReference>
<dbReference type="InterPro" id="IPR048267">
    <property type="entry name" value="Arginosuc_syn_N"/>
</dbReference>
<evidence type="ECO:0000256" key="13">
    <source>
        <dbReference type="ARBA" id="ARBA00022840"/>
    </source>
</evidence>
<keyword evidence="9" id="KW-0055">Arginine biosynthesis</keyword>